<keyword evidence="5" id="KW-1185">Reference proteome</keyword>
<feature type="region of interest" description="Disordered" evidence="3">
    <location>
        <begin position="388"/>
        <end position="409"/>
    </location>
</feature>
<dbReference type="Proteomes" id="UP000827092">
    <property type="component" value="Unassembled WGS sequence"/>
</dbReference>
<sequence length="814" mass="91066">MSEKRKLFSSLWDLPYGKTTSHNLFDNAKNSKEFVQKLQLQRKIPVHDGCVNSICWNDTGSYLLSGSDDQRLSIVHGYDYSVLAYIQTGHKANIFSAKFLPNRNDKHVVSCSGDGIIIYSDVERAETSLQNKFECHTGTAYEIITVPNDPNTFLSCGEDRTVRWFDLRTKTSCNRLICKEDILIQGQSPVTSLAVNPYMPYQLAVGCADSSVRIYDRRMLCTQNGSGASSSNGAEALMSCFTVPDFTQNRRITSLCYSADGQEMLVSYSSDYIYLFDIKDDMNKKPRSLSVNGSSPEADSDAGSCFRGRPLMRRLRIRGDWSDTGPNARPEAEARGMWLAIFLNNFLFLFPTPLPEVETRAVEENPSVPARTTIVRTMSDILTRMFNNSSRGTESTDFPPSSGPSQASNEVADALDEVMNVENEAGSNTTETSPLLPSDVQSSTEPLANHSASLSDQLSEPGTSGICDCPCSSENQLVVGEETDEKHNLVEKKPDCRNMNNVEEPSEGSSACSISEDNELDGVERMDSEHYSMNDSIPHLVTGSLDQSNGRVPTEDLLSRASEISNDDEAPVISEIHSIQLISDVVIERPEQAGSSDDQNPGVEMLMDVESWDDEGDEEENRNRSSSSNFIETIHDEVRDAFCPGETHIATVSQPRIKRKYTGHRNARTMIKESTFWGDNFVMSGSDCGHIFIWDRHTTELVMLMEADHHVVNCLQPHPFDPILASSGIDYDIKLWTPTREEPLFDVQKANEIVKRNEIMLEETKDTITVPATFMFRMFSTLSHFRQGRAYRWSRVAREMRANRDAANSDTSER</sequence>
<evidence type="ECO:0000313" key="5">
    <source>
        <dbReference type="Proteomes" id="UP000827092"/>
    </source>
</evidence>
<dbReference type="Gene3D" id="2.130.10.10">
    <property type="entry name" value="YVTN repeat-like/Quinoprotein amine dehydrogenase"/>
    <property type="match status" value="2"/>
</dbReference>
<dbReference type="InterPro" id="IPR036322">
    <property type="entry name" value="WD40_repeat_dom_sf"/>
</dbReference>
<dbReference type="EMBL" id="JAFNEN010000222">
    <property type="protein sequence ID" value="KAG8189043.1"/>
    <property type="molecule type" value="Genomic_DNA"/>
</dbReference>
<dbReference type="InterPro" id="IPR045151">
    <property type="entry name" value="DCAF8"/>
</dbReference>
<keyword evidence="1" id="KW-0853">WD repeat</keyword>
<dbReference type="AlphaFoldDB" id="A0AAV6UZD8"/>
<feature type="region of interest" description="Disordered" evidence="3">
    <location>
        <begin position="424"/>
        <end position="463"/>
    </location>
</feature>
<evidence type="ECO:0000313" key="4">
    <source>
        <dbReference type="EMBL" id="KAG8189043.1"/>
    </source>
</evidence>
<proteinExistence type="predicted"/>
<gene>
    <name evidence="4" type="ORF">JTE90_025479</name>
</gene>
<dbReference type="GO" id="GO:0080008">
    <property type="term" value="C:Cul4-RING E3 ubiquitin ligase complex"/>
    <property type="evidence" value="ECO:0007669"/>
    <property type="project" value="TreeGrafter"/>
</dbReference>
<accession>A0AAV6UZD8</accession>
<dbReference type="InterPro" id="IPR015943">
    <property type="entry name" value="WD40/YVTN_repeat-like_dom_sf"/>
</dbReference>
<evidence type="ECO:0000256" key="1">
    <source>
        <dbReference type="ARBA" id="ARBA00022574"/>
    </source>
</evidence>
<dbReference type="PANTHER" id="PTHR15574">
    <property type="entry name" value="WD REPEAT DOMAIN-CONTAINING FAMILY"/>
    <property type="match status" value="1"/>
</dbReference>
<dbReference type="Pfam" id="PF00400">
    <property type="entry name" value="WD40"/>
    <property type="match status" value="4"/>
</dbReference>
<comment type="caution">
    <text evidence="4">The sequence shown here is derived from an EMBL/GenBank/DDBJ whole genome shotgun (WGS) entry which is preliminary data.</text>
</comment>
<organism evidence="4 5">
    <name type="scientific">Oedothorax gibbosus</name>
    <dbReference type="NCBI Taxonomy" id="931172"/>
    <lineage>
        <taxon>Eukaryota</taxon>
        <taxon>Metazoa</taxon>
        <taxon>Ecdysozoa</taxon>
        <taxon>Arthropoda</taxon>
        <taxon>Chelicerata</taxon>
        <taxon>Arachnida</taxon>
        <taxon>Araneae</taxon>
        <taxon>Araneomorphae</taxon>
        <taxon>Entelegynae</taxon>
        <taxon>Araneoidea</taxon>
        <taxon>Linyphiidae</taxon>
        <taxon>Erigoninae</taxon>
        <taxon>Oedothorax</taxon>
    </lineage>
</organism>
<dbReference type="GO" id="GO:0045944">
    <property type="term" value="P:positive regulation of transcription by RNA polymerase II"/>
    <property type="evidence" value="ECO:0007669"/>
    <property type="project" value="TreeGrafter"/>
</dbReference>
<name>A0AAV6UZD8_9ARAC</name>
<evidence type="ECO:0000256" key="2">
    <source>
        <dbReference type="ARBA" id="ARBA00022737"/>
    </source>
</evidence>
<dbReference type="SMART" id="SM00320">
    <property type="entry name" value="WD40"/>
    <property type="match status" value="7"/>
</dbReference>
<feature type="compositionally biased region" description="Polar residues" evidence="3">
    <location>
        <begin position="425"/>
        <end position="462"/>
    </location>
</feature>
<evidence type="ECO:0000256" key="3">
    <source>
        <dbReference type="SAM" id="MobiDB-lite"/>
    </source>
</evidence>
<protein>
    <recommendedName>
        <fullName evidence="6">Nuclear receptor interaction protein</fullName>
    </recommendedName>
</protein>
<dbReference type="SUPFAM" id="SSF50978">
    <property type="entry name" value="WD40 repeat-like"/>
    <property type="match status" value="1"/>
</dbReference>
<reference evidence="4 5" key="1">
    <citation type="journal article" date="2022" name="Nat. Ecol. Evol.">
        <title>A masculinizing supergene underlies an exaggerated male reproductive morph in a spider.</title>
        <authorList>
            <person name="Hendrickx F."/>
            <person name="De Corte Z."/>
            <person name="Sonet G."/>
            <person name="Van Belleghem S.M."/>
            <person name="Kostlbacher S."/>
            <person name="Vangestel C."/>
        </authorList>
    </citation>
    <scope>NUCLEOTIDE SEQUENCE [LARGE SCALE GENOMIC DNA]</scope>
    <source>
        <strain evidence="4">W744_W776</strain>
    </source>
</reference>
<keyword evidence="2" id="KW-0677">Repeat</keyword>
<dbReference type="PANTHER" id="PTHR15574:SF39">
    <property type="entry name" value="DDB1- AND CUL4-ASSOCIATED FACTOR 6"/>
    <property type="match status" value="1"/>
</dbReference>
<dbReference type="GO" id="GO:0005737">
    <property type="term" value="C:cytoplasm"/>
    <property type="evidence" value="ECO:0007669"/>
    <property type="project" value="TreeGrafter"/>
</dbReference>
<evidence type="ECO:0008006" key="6">
    <source>
        <dbReference type="Google" id="ProtNLM"/>
    </source>
</evidence>
<dbReference type="InterPro" id="IPR001680">
    <property type="entry name" value="WD40_rpt"/>
</dbReference>